<evidence type="ECO:0000313" key="8">
    <source>
        <dbReference type="EMBL" id="SIO38047.1"/>
    </source>
</evidence>
<dbReference type="PANTHER" id="PTHR32322:SF2">
    <property type="entry name" value="EAMA DOMAIN-CONTAINING PROTEIN"/>
    <property type="match status" value="1"/>
</dbReference>
<feature type="transmembrane region" description="Helical" evidence="6">
    <location>
        <begin position="269"/>
        <end position="286"/>
    </location>
</feature>
<keyword evidence="9" id="KW-1185">Reference proteome</keyword>
<protein>
    <submittedName>
        <fullName evidence="8">Permease of the drug/metabolite transporter (DMT) superfamily</fullName>
    </submittedName>
</protein>
<feature type="transmembrane region" description="Helical" evidence="6">
    <location>
        <begin position="244"/>
        <end position="263"/>
    </location>
</feature>
<dbReference type="Pfam" id="PF00892">
    <property type="entry name" value="EamA"/>
    <property type="match status" value="2"/>
</dbReference>
<evidence type="ECO:0000256" key="4">
    <source>
        <dbReference type="ARBA" id="ARBA00022989"/>
    </source>
</evidence>
<comment type="similarity">
    <text evidence="2">Belongs to the EamA transporter family.</text>
</comment>
<dbReference type="RefSeq" id="WP_074240768.1">
    <property type="nucleotide sequence ID" value="NZ_FSRA01000002.1"/>
</dbReference>
<feature type="transmembrane region" description="Helical" evidence="6">
    <location>
        <begin position="66"/>
        <end position="84"/>
    </location>
</feature>
<dbReference type="Gene3D" id="1.10.3730.20">
    <property type="match status" value="2"/>
</dbReference>
<reference evidence="8 9" key="1">
    <citation type="submission" date="2016-11" db="EMBL/GenBank/DDBJ databases">
        <authorList>
            <person name="Jaros S."/>
            <person name="Januszkiewicz K."/>
            <person name="Wedrychowicz H."/>
        </authorList>
    </citation>
    <scope>NUCLEOTIDE SEQUENCE [LARGE SCALE GENOMIC DNA]</scope>
    <source>
        <strain evidence="8 9">DSM 24787</strain>
    </source>
</reference>
<evidence type="ECO:0000259" key="7">
    <source>
        <dbReference type="Pfam" id="PF00892"/>
    </source>
</evidence>
<evidence type="ECO:0000256" key="5">
    <source>
        <dbReference type="ARBA" id="ARBA00023136"/>
    </source>
</evidence>
<dbReference type="InterPro" id="IPR050638">
    <property type="entry name" value="AA-Vitamin_Transporters"/>
</dbReference>
<evidence type="ECO:0000256" key="1">
    <source>
        <dbReference type="ARBA" id="ARBA00004141"/>
    </source>
</evidence>
<proteinExistence type="inferred from homology"/>
<feature type="domain" description="EamA" evidence="7">
    <location>
        <begin position="6"/>
        <end position="138"/>
    </location>
</feature>
<feature type="transmembrane region" description="Helical" evidence="6">
    <location>
        <begin position="124"/>
        <end position="143"/>
    </location>
</feature>
<gene>
    <name evidence="8" type="ORF">SAMN04488055_3539</name>
</gene>
<feature type="transmembrane region" description="Helical" evidence="6">
    <location>
        <begin position="178"/>
        <end position="199"/>
    </location>
</feature>
<evidence type="ECO:0000256" key="6">
    <source>
        <dbReference type="SAM" id="Phobius"/>
    </source>
</evidence>
<dbReference type="GO" id="GO:0016020">
    <property type="term" value="C:membrane"/>
    <property type="evidence" value="ECO:0007669"/>
    <property type="project" value="UniProtKB-SubCell"/>
</dbReference>
<keyword evidence="4 6" id="KW-1133">Transmembrane helix</keyword>
<dbReference type="Proteomes" id="UP000185003">
    <property type="component" value="Unassembled WGS sequence"/>
</dbReference>
<dbReference type="SUPFAM" id="SSF103481">
    <property type="entry name" value="Multidrug resistance efflux transporter EmrE"/>
    <property type="match status" value="2"/>
</dbReference>
<name>A0A1N6J1B0_9BACT</name>
<organism evidence="8 9">
    <name type="scientific">Chitinophaga niabensis</name>
    <dbReference type="NCBI Taxonomy" id="536979"/>
    <lineage>
        <taxon>Bacteria</taxon>
        <taxon>Pseudomonadati</taxon>
        <taxon>Bacteroidota</taxon>
        <taxon>Chitinophagia</taxon>
        <taxon>Chitinophagales</taxon>
        <taxon>Chitinophagaceae</taxon>
        <taxon>Chitinophaga</taxon>
    </lineage>
</organism>
<keyword evidence="3 6" id="KW-0812">Transmembrane</keyword>
<dbReference type="OrthoDB" id="9805239at2"/>
<feature type="transmembrane region" description="Helical" evidence="6">
    <location>
        <begin position="90"/>
        <end position="115"/>
    </location>
</feature>
<keyword evidence="5 6" id="KW-0472">Membrane</keyword>
<dbReference type="AlphaFoldDB" id="A0A1N6J1B0"/>
<dbReference type="InterPro" id="IPR037185">
    <property type="entry name" value="EmrE-like"/>
</dbReference>
<feature type="domain" description="EamA" evidence="7">
    <location>
        <begin position="151"/>
        <end position="286"/>
    </location>
</feature>
<sequence>MNKTTRGIITIVFVMFIWGSSFTVTKMVVTKAPPLTSAVIRNIIACLVLLPFYLSRRRKVQQTLPYPKLALMGVVGTTVYYLFFNIGMKYIAASTGALIEGLVPVAIAVPAALILKEQLNKRTIAGILLSVTGVILVGFVGSAQKSSNALLGSTMIVGAVCLWSTYTLLSRSLKNADTILVTTVSMFIGTVLSIPLALIEISNNGWPDISLKAWLGIIYLGVFASAVAYFLYNRALESLPAAQVGNFLNLIPVIGAIIAFIFLKDTFTWLQMAGGILVLAGIWLSSKRTQSQVSRKKKIQ</sequence>
<feature type="transmembrane region" description="Helical" evidence="6">
    <location>
        <begin position="149"/>
        <end position="169"/>
    </location>
</feature>
<evidence type="ECO:0000256" key="3">
    <source>
        <dbReference type="ARBA" id="ARBA00022692"/>
    </source>
</evidence>
<accession>A0A1N6J1B0</accession>
<dbReference type="InterPro" id="IPR000620">
    <property type="entry name" value="EamA_dom"/>
</dbReference>
<feature type="transmembrane region" description="Helical" evidence="6">
    <location>
        <begin position="7"/>
        <end position="29"/>
    </location>
</feature>
<evidence type="ECO:0000313" key="9">
    <source>
        <dbReference type="Proteomes" id="UP000185003"/>
    </source>
</evidence>
<evidence type="ECO:0000256" key="2">
    <source>
        <dbReference type="ARBA" id="ARBA00007362"/>
    </source>
</evidence>
<dbReference type="STRING" id="536979.SAMN04488055_3539"/>
<dbReference type="EMBL" id="FSRA01000002">
    <property type="protein sequence ID" value="SIO38047.1"/>
    <property type="molecule type" value="Genomic_DNA"/>
</dbReference>
<feature type="transmembrane region" description="Helical" evidence="6">
    <location>
        <begin position="35"/>
        <end position="54"/>
    </location>
</feature>
<feature type="transmembrane region" description="Helical" evidence="6">
    <location>
        <begin position="211"/>
        <end position="232"/>
    </location>
</feature>
<comment type="subcellular location">
    <subcellularLocation>
        <location evidence="1">Membrane</location>
        <topology evidence="1">Multi-pass membrane protein</topology>
    </subcellularLocation>
</comment>
<dbReference type="PANTHER" id="PTHR32322">
    <property type="entry name" value="INNER MEMBRANE TRANSPORTER"/>
    <property type="match status" value="1"/>
</dbReference>